<evidence type="ECO:0000313" key="1">
    <source>
        <dbReference type="EMBL" id="KAG2178392.1"/>
    </source>
</evidence>
<dbReference type="PANTHER" id="PTHR39336:SF1">
    <property type="entry name" value="PYRIDOXAMINE PHOSPHATE OXIDASE FAMILY PROTEIN (AFU_ORTHOLOGUE AFUA_6G11440)"/>
    <property type="match status" value="1"/>
</dbReference>
<protein>
    <recommendedName>
        <fullName evidence="3">Pyridoxamine 5'-phosphate oxidase putative domain-containing protein</fullName>
    </recommendedName>
</protein>
<dbReference type="Gene3D" id="2.30.110.10">
    <property type="entry name" value="Electron Transport, Fmn-binding Protein, Chain A"/>
    <property type="match status" value="1"/>
</dbReference>
<organism evidence="1 2">
    <name type="scientific">Umbelopsis vinacea</name>
    <dbReference type="NCBI Taxonomy" id="44442"/>
    <lineage>
        <taxon>Eukaryota</taxon>
        <taxon>Fungi</taxon>
        <taxon>Fungi incertae sedis</taxon>
        <taxon>Mucoromycota</taxon>
        <taxon>Mucoromycotina</taxon>
        <taxon>Umbelopsidomycetes</taxon>
        <taxon>Umbelopsidales</taxon>
        <taxon>Umbelopsidaceae</taxon>
        <taxon>Umbelopsis</taxon>
    </lineage>
</organism>
<reference evidence="1" key="1">
    <citation type="submission" date="2020-12" db="EMBL/GenBank/DDBJ databases">
        <title>Metabolic potential, ecology and presence of endohyphal bacteria is reflected in genomic diversity of Mucoromycotina.</title>
        <authorList>
            <person name="Muszewska A."/>
            <person name="Okrasinska A."/>
            <person name="Steczkiewicz K."/>
            <person name="Drgas O."/>
            <person name="Orlowska M."/>
            <person name="Perlinska-Lenart U."/>
            <person name="Aleksandrzak-Piekarczyk T."/>
            <person name="Szatraj K."/>
            <person name="Zielenkiewicz U."/>
            <person name="Pilsyk S."/>
            <person name="Malc E."/>
            <person name="Mieczkowski P."/>
            <person name="Kruszewska J.S."/>
            <person name="Biernat P."/>
            <person name="Pawlowska J."/>
        </authorList>
    </citation>
    <scope>NUCLEOTIDE SEQUENCE</scope>
    <source>
        <strain evidence="1">WA0000051536</strain>
    </source>
</reference>
<dbReference type="SUPFAM" id="SSF50475">
    <property type="entry name" value="FMN-binding split barrel"/>
    <property type="match status" value="1"/>
</dbReference>
<gene>
    <name evidence="1" type="ORF">INT44_001544</name>
</gene>
<dbReference type="Proteomes" id="UP000612746">
    <property type="component" value="Unassembled WGS sequence"/>
</dbReference>
<dbReference type="PANTHER" id="PTHR39336">
    <property type="entry name" value="PYRIDOXAMINE PHOSPHATE OXIDASE FAMILY PROTEIN (AFU_ORTHOLOGUE AFUA_6G11440)"/>
    <property type="match status" value="1"/>
</dbReference>
<keyword evidence="2" id="KW-1185">Reference proteome</keyword>
<dbReference type="OrthoDB" id="539398at2759"/>
<sequence length="229" mass="25525">MVTFRNELTEQDQAWINEQKLFFVGTAPLSSSGRVNLSPKGYDAFRILSPKKIAYLELTGSGIETVTHLHENGRITIMFSAFEGAPKIIRLWCKGTVHPAGSNEFVKFQKELFPEFIDKVGVRSIITGDIIEVGQSCGFGVPLYEYKEPRQVLLNYLAKKTPEKIETYWEEKNSKSIDGIPSQLTRNNSSNWLLYKLHSWRDAVGPLALGVVAGSVITVGIMKSSGLAK</sequence>
<dbReference type="EMBL" id="JAEPRA010000011">
    <property type="protein sequence ID" value="KAG2178392.1"/>
    <property type="molecule type" value="Genomic_DNA"/>
</dbReference>
<proteinExistence type="predicted"/>
<dbReference type="AlphaFoldDB" id="A0A8H7PQF2"/>
<comment type="caution">
    <text evidence="1">The sequence shown here is derived from an EMBL/GenBank/DDBJ whole genome shotgun (WGS) entry which is preliminary data.</text>
</comment>
<evidence type="ECO:0000313" key="2">
    <source>
        <dbReference type="Proteomes" id="UP000612746"/>
    </source>
</evidence>
<dbReference type="InterPro" id="IPR012349">
    <property type="entry name" value="Split_barrel_FMN-bd"/>
</dbReference>
<evidence type="ECO:0008006" key="3">
    <source>
        <dbReference type="Google" id="ProtNLM"/>
    </source>
</evidence>
<accession>A0A8H7PQF2</accession>
<name>A0A8H7PQF2_9FUNG</name>